<evidence type="ECO:0000313" key="1">
    <source>
        <dbReference type="EMBL" id="GAG23828.1"/>
    </source>
</evidence>
<dbReference type="AlphaFoldDB" id="X0WH08"/>
<name>X0WH08_9ZZZZ</name>
<accession>X0WH08</accession>
<protein>
    <recommendedName>
        <fullName evidence="2">Glycosidase</fullName>
    </recommendedName>
</protein>
<evidence type="ECO:0008006" key="2">
    <source>
        <dbReference type="Google" id="ProtNLM"/>
    </source>
</evidence>
<feature type="non-terminal residue" evidence="1">
    <location>
        <position position="162"/>
    </location>
</feature>
<comment type="caution">
    <text evidence="1">The sequence shown here is derived from an EMBL/GenBank/DDBJ whole genome shotgun (WGS) entry which is preliminary data.</text>
</comment>
<reference evidence="1" key="1">
    <citation type="journal article" date="2014" name="Front. Microbiol.">
        <title>High frequency of phylogenetically diverse reductive dehalogenase-homologous genes in deep subseafloor sedimentary metagenomes.</title>
        <authorList>
            <person name="Kawai M."/>
            <person name="Futagami T."/>
            <person name="Toyoda A."/>
            <person name="Takaki Y."/>
            <person name="Nishi S."/>
            <person name="Hori S."/>
            <person name="Arai W."/>
            <person name="Tsubouchi T."/>
            <person name="Morono Y."/>
            <person name="Uchiyama I."/>
            <person name="Ito T."/>
            <person name="Fujiyama A."/>
            <person name="Inagaki F."/>
            <person name="Takami H."/>
        </authorList>
    </citation>
    <scope>NUCLEOTIDE SEQUENCE</scope>
    <source>
        <strain evidence="1">Expedition CK06-06</strain>
    </source>
</reference>
<gene>
    <name evidence="1" type="ORF">S01H1_60846</name>
</gene>
<proteinExistence type="predicted"/>
<dbReference type="EMBL" id="BARS01039863">
    <property type="protein sequence ID" value="GAG23828.1"/>
    <property type="molecule type" value="Genomic_DNA"/>
</dbReference>
<organism evidence="1">
    <name type="scientific">marine sediment metagenome</name>
    <dbReference type="NCBI Taxonomy" id="412755"/>
    <lineage>
        <taxon>unclassified sequences</taxon>
        <taxon>metagenomes</taxon>
        <taxon>ecological metagenomes</taxon>
    </lineage>
</organism>
<sequence>MAVTVKRKKIHFYPNPKRVIARFYMPVKEDRAKIIVNDIAQFDEEEASRILNKILSNFSKRHRNISKIFENSFSSLKEILGNINEKKPLSLKKKLLIGSYFTTEFAIESTAFFNPSIIEAPDQSNLQEGQKRIIVSFRATGEKHISSIVFRQGIINKDNSLK</sequence>